<dbReference type="AlphaFoldDB" id="A0A6I2GAF2"/>
<dbReference type="Pfam" id="PF07969">
    <property type="entry name" value="Amidohydro_3"/>
    <property type="match status" value="1"/>
</dbReference>
<dbReference type="CDD" id="cd01293">
    <property type="entry name" value="Bact_CD"/>
    <property type="match status" value="1"/>
</dbReference>
<proteinExistence type="predicted"/>
<dbReference type="Proteomes" id="UP000469870">
    <property type="component" value="Unassembled WGS sequence"/>
</dbReference>
<dbReference type="EMBL" id="WJQS01000002">
    <property type="protein sequence ID" value="MRI84747.1"/>
    <property type="molecule type" value="Genomic_DNA"/>
</dbReference>
<dbReference type="InterPro" id="IPR011059">
    <property type="entry name" value="Metal-dep_hydrolase_composite"/>
</dbReference>
<dbReference type="PANTHER" id="PTHR32027:SF0">
    <property type="entry name" value="CYTOSINE DEAMINASE"/>
    <property type="match status" value="1"/>
</dbReference>
<keyword evidence="2" id="KW-0378">Hydrolase</keyword>
<gene>
    <name evidence="5" type="primary">codA</name>
    <name evidence="5" type="ORF">GIY09_02390</name>
    <name evidence="4" type="ORF">GIY11_00515</name>
</gene>
<keyword evidence="1" id="KW-0479">Metal-binding</keyword>
<dbReference type="EMBL" id="WJQR01000001">
    <property type="protein sequence ID" value="MRI80515.1"/>
    <property type="molecule type" value="Genomic_DNA"/>
</dbReference>
<evidence type="ECO:0000313" key="6">
    <source>
        <dbReference type="Proteomes" id="UP000430975"/>
    </source>
</evidence>
<dbReference type="GO" id="GO:0006209">
    <property type="term" value="P:cytosine catabolic process"/>
    <property type="evidence" value="ECO:0007669"/>
    <property type="project" value="TreeGrafter"/>
</dbReference>
<name>A0A6I2GAF2_9LACT</name>
<dbReference type="SUPFAM" id="SSF51556">
    <property type="entry name" value="Metallo-dependent hydrolases"/>
    <property type="match status" value="1"/>
</dbReference>
<dbReference type="GO" id="GO:0035888">
    <property type="term" value="F:isoguanine deaminase activity"/>
    <property type="evidence" value="ECO:0007669"/>
    <property type="project" value="TreeGrafter"/>
</dbReference>
<feature type="domain" description="Amidohydrolase 3" evidence="3">
    <location>
        <begin position="38"/>
        <end position="394"/>
    </location>
</feature>
<dbReference type="PANTHER" id="PTHR32027">
    <property type="entry name" value="CYTOSINE DEAMINASE"/>
    <property type="match status" value="1"/>
</dbReference>
<accession>A0A6I2GAF2</accession>
<dbReference type="InterPro" id="IPR052349">
    <property type="entry name" value="Metallo-hydrolase_Enzymes"/>
</dbReference>
<dbReference type="Proteomes" id="UP000430975">
    <property type="component" value="Unassembled WGS sequence"/>
</dbReference>
<evidence type="ECO:0000313" key="5">
    <source>
        <dbReference type="EMBL" id="MRI84747.1"/>
    </source>
</evidence>
<evidence type="ECO:0000313" key="4">
    <source>
        <dbReference type="EMBL" id="MRI80515.1"/>
    </source>
</evidence>
<keyword evidence="6" id="KW-1185">Reference proteome</keyword>
<evidence type="ECO:0000313" key="7">
    <source>
        <dbReference type="Proteomes" id="UP000469870"/>
    </source>
</evidence>
<dbReference type="RefSeq" id="WP_153861058.1">
    <property type="nucleotide sequence ID" value="NZ_WJQR01000001.1"/>
</dbReference>
<evidence type="ECO:0000256" key="1">
    <source>
        <dbReference type="ARBA" id="ARBA00022723"/>
    </source>
</evidence>
<dbReference type="GO" id="GO:0046872">
    <property type="term" value="F:metal ion binding"/>
    <property type="evidence" value="ECO:0007669"/>
    <property type="project" value="UniProtKB-KW"/>
</dbReference>
<dbReference type="Gene3D" id="3.20.20.140">
    <property type="entry name" value="Metal-dependent hydrolases"/>
    <property type="match status" value="1"/>
</dbReference>
<dbReference type="InterPro" id="IPR032466">
    <property type="entry name" value="Metal_Hydrolase"/>
</dbReference>
<reference evidence="6 7" key="1">
    <citation type="submission" date="2019-11" db="EMBL/GenBank/DDBJ databases">
        <title>Characterisation of Fundicoccus ignavus gen. nov. sp. nov., a novel genus of the family Aerococcaceae isolated from bulk tank milk.</title>
        <authorList>
            <person name="Siebert A."/>
            <person name="Huptas C."/>
            <person name="Wenning M."/>
            <person name="Scherer S."/>
            <person name="Doll E.V."/>
        </authorList>
    </citation>
    <scope>NUCLEOTIDE SEQUENCE [LARGE SCALE GENOMIC DNA]</scope>
    <source>
        <strain evidence="4 7">DSM 109653</strain>
        <strain evidence="5 6">WS4759</strain>
    </source>
</reference>
<comment type="caution">
    <text evidence="5">The sequence shown here is derived from an EMBL/GenBank/DDBJ whole genome shotgun (WGS) entry which is preliminary data.</text>
</comment>
<evidence type="ECO:0000259" key="3">
    <source>
        <dbReference type="Pfam" id="PF07969"/>
    </source>
</evidence>
<organism evidence="5 6">
    <name type="scientific">Fundicoccus ignavus</name>
    <dbReference type="NCBI Taxonomy" id="2664442"/>
    <lineage>
        <taxon>Bacteria</taxon>
        <taxon>Bacillati</taxon>
        <taxon>Bacillota</taxon>
        <taxon>Bacilli</taxon>
        <taxon>Lactobacillales</taxon>
        <taxon>Aerococcaceae</taxon>
        <taxon>Fundicoccus</taxon>
    </lineage>
</organism>
<dbReference type="SUPFAM" id="SSF51338">
    <property type="entry name" value="Composite domain of metallo-dependent hydrolases"/>
    <property type="match status" value="1"/>
</dbReference>
<dbReference type="FunFam" id="3.20.20.140:FF:000019">
    <property type="entry name" value="Cytosine deaminase"/>
    <property type="match status" value="1"/>
</dbReference>
<evidence type="ECO:0000256" key="2">
    <source>
        <dbReference type="ARBA" id="ARBA00022801"/>
    </source>
</evidence>
<dbReference type="InterPro" id="IPR013108">
    <property type="entry name" value="Amidohydro_3"/>
</dbReference>
<dbReference type="NCBIfam" id="NF006685">
    <property type="entry name" value="PRK09230.1"/>
    <property type="match status" value="1"/>
</dbReference>
<dbReference type="NCBIfam" id="NF005748">
    <property type="entry name" value="PRK07572.1"/>
    <property type="match status" value="1"/>
</dbReference>
<dbReference type="GO" id="GO:0004131">
    <property type="term" value="F:cytosine deaminase activity"/>
    <property type="evidence" value="ECO:0007669"/>
    <property type="project" value="TreeGrafter"/>
</dbReference>
<dbReference type="Gene3D" id="2.30.40.10">
    <property type="entry name" value="Urease, subunit C, domain 1"/>
    <property type="match status" value="1"/>
</dbReference>
<sequence length="411" mass="46279">MLITNAYIENSTELTNIRIENGFFTEIAANLTPLAGEEVIDAGSKLVLPPFIEPHIHLDSCLTAGEPKWNESGTLFEGIETWALRKQSLTVEDIKERVNRVIRMQAANGIQFVRTHADTTDPNLTTVKALLELREDFKDTVEIQVVAFPQDGIFSSPNGKELLEEAVKMGVDVVGAIPHYEFTREYAVESLRFAVDLAVKYDKLVDVHCDEIDDEQSRGLEVLAALALETGLKNKVTASHTTAMGSYNNAYVLKLMRLLKLSDINFVANPLVNIHLQGRADTYPKRRGLTRVEELMDNHNTVAFGHDDVFDPWYPLGDGNMMEVVHMGLHVAQMMGYQQIMDSYKFITHNAARTLHIEDRYGIEVGKPANLIILNETNWYNALNKRSEILYSINRGNIIASTQPKVKEVFF</sequence>
<protein>
    <submittedName>
        <fullName evidence="5">Cytosine deaminase</fullName>
    </submittedName>
</protein>